<dbReference type="PROSITE" id="PS50026">
    <property type="entry name" value="EGF_3"/>
    <property type="match status" value="2"/>
</dbReference>
<reference evidence="19" key="1">
    <citation type="submission" date="2025-08" db="UniProtKB">
        <authorList>
            <consortium name="RefSeq"/>
        </authorList>
    </citation>
    <scope>IDENTIFICATION</scope>
    <source>
        <tissue evidence="19">Whole body</tissue>
    </source>
</reference>
<dbReference type="GO" id="GO:0017147">
    <property type="term" value="F:Wnt-protein binding"/>
    <property type="evidence" value="ECO:0007669"/>
    <property type="project" value="TreeGrafter"/>
</dbReference>
<dbReference type="GO" id="GO:0042813">
    <property type="term" value="F:Wnt receptor activity"/>
    <property type="evidence" value="ECO:0007669"/>
    <property type="project" value="TreeGrafter"/>
</dbReference>
<dbReference type="InterPro" id="IPR000033">
    <property type="entry name" value="LDLR_classB_rpt"/>
</dbReference>
<evidence type="ECO:0000313" key="18">
    <source>
        <dbReference type="Proteomes" id="UP000694925"/>
    </source>
</evidence>
<evidence type="ECO:0000256" key="13">
    <source>
        <dbReference type="ARBA" id="ARBA00040020"/>
    </source>
</evidence>
<dbReference type="Pfam" id="PF00058">
    <property type="entry name" value="Ldl_recept_b"/>
    <property type="match status" value="1"/>
</dbReference>
<dbReference type="PANTHER" id="PTHR46513:SF42">
    <property type="entry name" value="PROTEIN CUEBALL"/>
    <property type="match status" value="1"/>
</dbReference>
<evidence type="ECO:0000256" key="12">
    <source>
        <dbReference type="ARBA" id="ARBA00038070"/>
    </source>
</evidence>
<evidence type="ECO:0000256" key="4">
    <source>
        <dbReference type="ARBA" id="ARBA00022729"/>
    </source>
</evidence>
<dbReference type="InterPro" id="IPR011042">
    <property type="entry name" value="6-blade_b-propeller_TolB-like"/>
</dbReference>
<gene>
    <name evidence="19" type="primary">LOC108628159</name>
</gene>
<feature type="domain" description="EGF-like" evidence="17">
    <location>
        <begin position="412"/>
        <end position="446"/>
    </location>
</feature>
<name>A0AAJ7NA99_9HYME</name>
<feature type="repeat" description="LDL-receptor class B" evidence="15">
    <location>
        <begin position="163"/>
        <end position="207"/>
    </location>
</feature>
<dbReference type="SMART" id="SM00181">
    <property type="entry name" value="EGF"/>
    <property type="match status" value="3"/>
</dbReference>
<dbReference type="Gene3D" id="2.10.25.10">
    <property type="entry name" value="Laminin"/>
    <property type="match status" value="3"/>
</dbReference>
<comment type="similarity">
    <text evidence="12">Belongs to the cueball family.</text>
</comment>
<feature type="signal peptide" evidence="16">
    <location>
        <begin position="1"/>
        <end position="24"/>
    </location>
</feature>
<dbReference type="Proteomes" id="UP000694925">
    <property type="component" value="Unplaced"/>
</dbReference>
<dbReference type="CTD" id="38174"/>
<keyword evidence="18" id="KW-1185">Reference proteome</keyword>
<evidence type="ECO:0000256" key="15">
    <source>
        <dbReference type="PROSITE-ProRule" id="PRU00461"/>
    </source>
</evidence>
<evidence type="ECO:0000256" key="16">
    <source>
        <dbReference type="SAM" id="SignalP"/>
    </source>
</evidence>
<dbReference type="GO" id="GO:0048477">
    <property type="term" value="P:oogenesis"/>
    <property type="evidence" value="ECO:0007669"/>
    <property type="project" value="UniProtKB-KW"/>
</dbReference>
<proteinExistence type="inferred from homology"/>
<dbReference type="GO" id="GO:0005886">
    <property type="term" value="C:plasma membrane"/>
    <property type="evidence" value="ECO:0007669"/>
    <property type="project" value="UniProtKB-SubCell"/>
</dbReference>
<dbReference type="InterPro" id="IPR050778">
    <property type="entry name" value="Cueball_EGF_LRP_Nidogen"/>
</dbReference>
<organism evidence="18 19">
    <name type="scientific">Ceratina calcarata</name>
    <dbReference type="NCBI Taxonomy" id="156304"/>
    <lineage>
        <taxon>Eukaryota</taxon>
        <taxon>Metazoa</taxon>
        <taxon>Ecdysozoa</taxon>
        <taxon>Arthropoda</taxon>
        <taxon>Hexapoda</taxon>
        <taxon>Insecta</taxon>
        <taxon>Pterygota</taxon>
        <taxon>Neoptera</taxon>
        <taxon>Endopterygota</taxon>
        <taxon>Hymenoptera</taxon>
        <taxon>Apocrita</taxon>
        <taxon>Aculeata</taxon>
        <taxon>Apoidea</taxon>
        <taxon>Anthophila</taxon>
        <taxon>Apidae</taxon>
        <taxon>Ceratina</taxon>
        <taxon>Zadontomerus</taxon>
    </lineage>
</organism>
<dbReference type="PANTHER" id="PTHR46513">
    <property type="entry name" value="VITELLOGENIN RECEPTOR-LIKE PROTEIN-RELATED-RELATED"/>
    <property type="match status" value="1"/>
</dbReference>
<keyword evidence="5" id="KW-0677">Repeat</keyword>
<dbReference type="AlphaFoldDB" id="A0AAJ7NA99"/>
<dbReference type="SUPFAM" id="SSF57196">
    <property type="entry name" value="EGF/Laminin"/>
    <property type="match status" value="1"/>
</dbReference>
<keyword evidence="8" id="KW-0896">Oogenesis</keyword>
<sequence length="485" mass="54596">MTVRKNLVSTLTIIMGMLVINAQARSWDLAVVAGRKIEFLAVNGSLNGQAMLEEAGSLSGVAYDDVTRTIYFSDLNHENMSIYSSDLTDKNFTLTPLLKRQEESSILGLAFDTRTRTLFWSDTKQGSIMRMQVPVDEPPERPVILHDLKTRVPRGIALDVCNRHIYWVDSSTSSPSIERSNLDGSNRTTVISERLHEPIAVAVDHIEEKLYWIDDVEGIRIKIERSNLDGTKRELLAHPKRQRPSYMAVDRNSIYWSDTVHKVVWTLPKTMKPDDVVVEPSMFGSQDKYLDAIPAGILARDNVGKLDCAAMSKTKHKTSLTGLTYAQRGESYINLTTSTEESEPTTESSKYCLNDGRLDRGNSTCQCKLGYTGDYCETDLCHNYCFRGSCDINDDGLPTCKCNDTFVGPRCETDLCKDYCLHDGQCSVQNEKPVCKCKYFVGDRCEILNDTTEICKNYCENDETVPTSIAAICRYITFNKLSILF</sequence>
<dbReference type="KEGG" id="ccal:108628159"/>
<evidence type="ECO:0000256" key="10">
    <source>
        <dbReference type="ARBA" id="ARBA00023157"/>
    </source>
</evidence>
<dbReference type="SUPFAM" id="SSF63825">
    <property type="entry name" value="YWTD domain"/>
    <property type="match status" value="1"/>
</dbReference>
<dbReference type="GO" id="GO:0060070">
    <property type="term" value="P:canonical Wnt signaling pathway"/>
    <property type="evidence" value="ECO:0007669"/>
    <property type="project" value="TreeGrafter"/>
</dbReference>
<keyword evidence="7" id="KW-0744">Spermatogenesis</keyword>
<evidence type="ECO:0000256" key="6">
    <source>
        <dbReference type="ARBA" id="ARBA00022782"/>
    </source>
</evidence>
<evidence type="ECO:0000256" key="7">
    <source>
        <dbReference type="ARBA" id="ARBA00022871"/>
    </source>
</evidence>
<comment type="subcellular location">
    <subcellularLocation>
        <location evidence="1">Cell membrane</location>
        <topology evidence="1">Single-pass type I membrane protein</topology>
    </subcellularLocation>
</comment>
<keyword evidence="3 14" id="KW-0245">EGF-like domain</keyword>
<dbReference type="GO" id="GO:0007283">
    <property type="term" value="P:spermatogenesis"/>
    <property type="evidence" value="ECO:0007669"/>
    <property type="project" value="UniProtKB-KW"/>
</dbReference>
<evidence type="ECO:0000256" key="3">
    <source>
        <dbReference type="ARBA" id="ARBA00022536"/>
    </source>
</evidence>
<accession>A0AAJ7NA99</accession>
<dbReference type="SMART" id="SM00135">
    <property type="entry name" value="LY"/>
    <property type="match status" value="4"/>
</dbReference>
<keyword evidence="11" id="KW-0325">Glycoprotein</keyword>
<dbReference type="InterPro" id="IPR000742">
    <property type="entry name" value="EGF"/>
</dbReference>
<evidence type="ECO:0000256" key="14">
    <source>
        <dbReference type="PROSITE-ProRule" id="PRU00076"/>
    </source>
</evidence>
<keyword evidence="4 16" id="KW-0732">Signal</keyword>
<feature type="disulfide bond" evidence="14">
    <location>
        <begin position="416"/>
        <end position="426"/>
    </location>
</feature>
<feature type="repeat" description="LDL-receptor class B" evidence="15">
    <location>
        <begin position="208"/>
        <end position="253"/>
    </location>
</feature>
<feature type="domain" description="EGF-like" evidence="17">
    <location>
        <begin position="344"/>
        <end position="377"/>
    </location>
</feature>
<dbReference type="GeneID" id="108628159"/>
<feature type="disulfide bond" evidence="14">
    <location>
        <begin position="367"/>
        <end position="376"/>
    </location>
</feature>
<keyword evidence="6" id="KW-0221">Differentiation</keyword>
<evidence type="ECO:0000259" key="17">
    <source>
        <dbReference type="PROSITE" id="PS50026"/>
    </source>
</evidence>
<dbReference type="PROSITE" id="PS51120">
    <property type="entry name" value="LDLRB"/>
    <property type="match status" value="2"/>
</dbReference>
<evidence type="ECO:0000256" key="9">
    <source>
        <dbReference type="ARBA" id="ARBA00023136"/>
    </source>
</evidence>
<evidence type="ECO:0000256" key="5">
    <source>
        <dbReference type="ARBA" id="ARBA00022737"/>
    </source>
</evidence>
<dbReference type="Gene3D" id="2.120.10.30">
    <property type="entry name" value="TolB, C-terminal domain"/>
    <property type="match status" value="1"/>
</dbReference>
<evidence type="ECO:0000256" key="11">
    <source>
        <dbReference type="ARBA" id="ARBA00023180"/>
    </source>
</evidence>
<keyword evidence="2" id="KW-1003">Cell membrane</keyword>
<evidence type="ECO:0000256" key="8">
    <source>
        <dbReference type="ARBA" id="ARBA00022943"/>
    </source>
</evidence>
<dbReference type="RefSeq" id="XP_017885402.1">
    <property type="nucleotide sequence ID" value="XM_018029913.2"/>
</dbReference>
<keyword evidence="9" id="KW-0472">Membrane</keyword>
<keyword evidence="10 14" id="KW-1015">Disulfide bond</keyword>
<comment type="caution">
    <text evidence="14">Lacks conserved residue(s) required for the propagation of feature annotation.</text>
</comment>
<evidence type="ECO:0000256" key="1">
    <source>
        <dbReference type="ARBA" id="ARBA00004251"/>
    </source>
</evidence>
<feature type="chain" id="PRO_5042462147" description="Protein cueball" evidence="16">
    <location>
        <begin position="25"/>
        <end position="485"/>
    </location>
</feature>
<evidence type="ECO:0000256" key="2">
    <source>
        <dbReference type="ARBA" id="ARBA00022475"/>
    </source>
</evidence>
<protein>
    <recommendedName>
        <fullName evidence="13">Protein cueball</fullName>
    </recommendedName>
</protein>
<evidence type="ECO:0000313" key="19">
    <source>
        <dbReference type="RefSeq" id="XP_017885402.1"/>
    </source>
</evidence>